<dbReference type="Proteomes" id="UP000239720">
    <property type="component" value="Unassembled WGS sequence"/>
</dbReference>
<organism evidence="1 2">
    <name type="scientific">Acetivibrio saccincola</name>
    <dbReference type="NCBI Taxonomy" id="1677857"/>
    <lineage>
        <taxon>Bacteria</taxon>
        <taxon>Bacillati</taxon>
        <taxon>Bacillota</taxon>
        <taxon>Clostridia</taxon>
        <taxon>Eubacteriales</taxon>
        <taxon>Oscillospiraceae</taxon>
        <taxon>Acetivibrio</taxon>
    </lineage>
</organism>
<protein>
    <submittedName>
        <fullName evidence="1">Uncharacterized protein</fullName>
    </submittedName>
</protein>
<evidence type="ECO:0000313" key="2">
    <source>
        <dbReference type="Proteomes" id="UP000239720"/>
    </source>
</evidence>
<sequence length="76" mass="9010">MLLVGVRKENGWLLSRWNLTYRVGWEQIRKAAHYNQTNAVTVNVAGMTEEFKEADYEKFNKSLCQYMDSIELAMYR</sequence>
<dbReference type="OrthoDB" id="2339445at2"/>
<reference evidence="1 2" key="1">
    <citation type="journal article" date="2018" name="Syst. Appl. Microbiol.">
        <title>Characterization and high-quality draft genome sequence of Herbivorax saccincola A7, an anaerobic, alkaliphilic, thermophilic, cellulolytic, and xylanolytic bacterium.</title>
        <authorList>
            <person name="Aikawa S."/>
            <person name="Baramee S."/>
            <person name="Sermsathanaswadi J."/>
            <person name="Thianheng P."/>
            <person name="Tachaapaikoon C."/>
            <person name="Shikata A."/>
            <person name="Waeonukul R."/>
            <person name="Pason P."/>
            <person name="Ratanakhanokchai K."/>
            <person name="Kosugi A."/>
        </authorList>
    </citation>
    <scope>NUCLEOTIDE SEQUENCE [LARGE SCALE GENOMIC DNA]</scope>
    <source>
        <strain evidence="1 2">A7</strain>
    </source>
</reference>
<dbReference type="RefSeq" id="WP_105367948.1">
    <property type="nucleotide sequence ID" value="NZ_NEMB01000003.1"/>
</dbReference>
<dbReference type="EMBL" id="NEMB01000003">
    <property type="protein sequence ID" value="PQQ66632.1"/>
    <property type="molecule type" value="Genomic_DNA"/>
</dbReference>
<comment type="caution">
    <text evidence="1">The sequence shown here is derived from an EMBL/GenBank/DDBJ whole genome shotgun (WGS) entry which is preliminary data.</text>
</comment>
<dbReference type="AlphaFoldDB" id="A0A2S8RA17"/>
<gene>
    <name evidence="1" type="ORF">B9R14_07665</name>
</gene>
<proteinExistence type="predicted"/>
<name>A0A2S8RA17_9FIRM</name>
<evidence type="ECO:0000313" key="1">
    <source>
        <dbReference type="EMBL" id="PQQ66632.1"/>
    </source>
</evidence>
<accession>A0A2S8RA17</accession>